<evidence type="ECO:0000313" key="1">
    <source>
        <dbReference type="EMBL" id="GFD63157.1"/>
    </source>
</evidence>
<dbReference type="EMBL" id="BKCJ011963083">
    <property type="protein sequence ID" value="GFD63157.1"/>
    <property type="molecule type" value="Genomic_DNA"/>
</dbReference>
<feature type="non-terminal residue" evidence="1">
    <location>
        <position position="1"/>
    </location>
</feature>
<dbReference type="AlphaFoldDB" id="A0A699XU04"/>
<accession>A0A699XU04</accession>
<organism evidence="1">
    <name type="scientific">Tanacetum cinerariifolium</name>
    <name type="common">Dalmatian daisy</name>
    <name type="synonym">Chrysanthemum cinerariifolium</name>
    <dbReference type="NCBI Taxonomy" id="118510"/>
    <lineage>
        <taxon>Eukaryota</taxon>
        <taxon>Viridiplantae</taxon>
        <taxon>Streptophyta</taxon>
        <taxon>Embryophyta</taxon>
        <taxon>Tracheophyta</taxon>
        <taxon>Spermatophyta</taxon>
        <taxon>Magnoliopsida</taxon>
        <taxon>eudicotyledons</taxon>
        <taxon>Gunneridae</taxon>
        <taxon>Pentapetalae</taxon>
        <taxon>asterids</taxon>
        <taxon>campanulids</taxon>
        <taxon>Asterales</taxon>
        <taxon>Asteraceae</taxon>
        <taxon>Asteroideae</taxon>
        <taxon>Anthemideae</taxon>
        <taxon>Anthemidinae</taxon>
        <taxon>Tanacetum</taxon>
    </lineage>
</organism>
<name>A0A699XU04_TANCI</name>
<proteinExistence type="predicted"/>
<reference evidence="1" key="1">
    <citation type="journal article" date="2019" name="Sci. Rep.">
        <title>Draft genome of Tanacetum cinerariifolium, the natural source of mosquito coil.</title>
        <authorList>
            <person name="Yamashiro T."/>
            <person name="Shiraishi A."/>
            <person name="Satake H."/>
            <person name="Nakayama K."/>
        </authorList>
    </citation>
    <scope>NUCLEOTIDE SEQUENCE</scope>
</reference>
<sequence length="29" mass="2789">RRGDADVMIAGGTEAAANAIGVGGFIEGI</sequence>
<comment type="caution">
    <text evidence="1">The sequence shown here is derived from an EMBL/GenBank/DDBJ whole genome shotgun (WGS) entry which is preliminary data.</text>
</comment>
<gene>
    <name evidence="1" type="ORF">Tci_935126</name>
</gene>
<protein>
    <submittedName>
        <fullName evidence="1">3-oxoacyl-(Acyl-carrier-protein) synthase</fullName>
    </submittedName>
</protein>